<evidence type="ECO:0000256" key="6">
    <source>
        <dbReference type="PIRSR" id="PIRSR621190-2"/>
    </source>
</evidence>
<feature type="active site" evidence="5">
    <location>
        <position position="80"/>
    </location>
</feature>
<dbReference type="GO" id="GO:0004222">
    <property type="term" value="F:metalloendopeptidase activity"/>
    <property type="evidence" value="ECO:0007669"/>
    <property type="project" value="InterPro"/>
</dbReference>
<evidence type="ECO:0000313" key="9">
    <source>
        <dbReference type="Proteomes" id="UP001153555"/>
    </source>
</evidence>
<evidence type="ECO:0000256" key="2">
    <source>
        <dbReference type="ARBA" id="ARBA00022723"/>
    </source>
</evidence>
<evidence type="ECO:0000256" key="1">
    <source>
        <dbReference type="ARBA" id="ARBA00022670"/>
    </source>
</evidence>
<keyword evidence="6" id="KW-0106">Calcium</keyword>
<dbReference type="InterPro" id="IPR033739">
    <property type="entry name" value="M10A_MMP"/>
</dbReference>
<dbReference type="PANTHER" id="PTHR10201">
    <property type="entry name" value="MATRIX METALLOPROTEINASE"/>
    <property type="match status" value="1"/>
</dbReference>
<feature type="binding site" evidence="6">
    <location>
        <position position="89"/>
    </location>
    <ligand>
        <name>Zn(2+)</name>
        <dbReference type="ChEBI" id="CHEBI:29105"/>
        <label>2</label>
        <note>catalytic</note>
    </ligand>
</feature>
<dbReference type="Pfam" id="PF00413">
    <property type="entry name" value="Peptidase_M10"/>
    <property type="match status" value="1"/>
</dbReference>
<comment type="cofactor">
    <cofactor evidence="6">
        <name>Ca(2+)</name>
        <dbReference type="ChEBI" id="CHEBI:29108"/>
    </cofactor>
    <text evidence="6">Can bind about 5 Ca(2+) ions per subunit.</text>
</comment>
<feature type="binding site" evidence="6">
    <location>
        <position position="60"/>
    </location>
    <ligand>
        <name>Ca(2+)</name>
        <dbReference type="ChEBI" id="CHEBI:29108"/>
        <label>3</label>
    </ligand>
</feature>
<feature type="binding site" evidence="6">
    <location>
        <position position="60"/>
    </location>
    <ligand>
        <name>Ca(2+)</name>
        <dbReference type="ChEBI" id="CHEBI:29108"/>
        <label>1</label>
    </ligand>
</feature>
<keyword evidence="3" id="KW-0378">Hydrolase</keyword>
<protein>
    <submittedName>
        <fullName evidence="8">Matrixin family protein</fullName>
    </submittedName>
</protein>
<feature type="binding site" evidence="6">
    <location>
        <position position="57"/>
    </location>
    <ligand>
        <name>Ca(2+)</name>
        <dbReference type="ChEBI" id="CHEBI:29108"/>
        <label>3</label>
    </ligand>
</feature>
<comment type="caution">
    <text evidence="8">The sequence shown here is derived from an EMBL/GenBank/DDBJ whole genome shotgun (WGS) entry which is preliminary data.</text>
</comment>
<feature type="domain" description="Peptidase metallopeptidase" evidence="7">
    <location>
        <begin position="2"/>
        <end position="123"/>
    </location>
</feature>
<dbReference type="Gene3D" id="3.40.390.10">
    <property type="entry name" value="Collagenase (Catalytic Domain)"/>
    <property type="match status" value="1"/>
</dbReference>
<feature type="binding site" evidence="6">
    <location>
        <position position="30"/>
    </location>
    <ligand>
        <name>Zn(2+)</name>
        <dbReference type="ChEBI" id="CHEBI:29105"/>
        <label>1</label>
    </ligand>
</feature>
<evidence type="ECO:0000256" key="3">
    <source>
        <dbReference type="ARBA" id="ARBA00022801"/>
    </source>
</evidence>
<feature type="binding site" evidence="6">
    <location>
        <position position="79"/>
    </location>
    <ligand>
        <name>Zn(2+)</name>
        <dbReference type="ChEBI" id="CHEBI:29105"/>
        <label>2</label>
        <note>catalytic</note>
    </ligand>
</feature>
<dbReference type="AlphaFoldDB" id="A0A9N7R0W4"/>
<dbReference type="InterPro" id="IPR006026">
    <property type="entry name" value="Peptidase_Metallo"/>
</dbReference>
<dbReference type="InterPro" id="IPR001818">
    <property type="entry name" value="Pept_M10_metallopeptidase"/>
</dbReference>
<evidence type="ECO:0000256" key="4">
    <source>
        <dbReference type="ARBA" id="ARBA00022833"/>
    </source>
</evidence>
<feature type="binding site" evidence="6">
    <location>
        <position position="37"/>
    </location>
    <ligand>
        <name>Ca(2+)</name>
        <dbReference type="ChEBI" id="CHEBI:29108"/>
        <label>3</label>
    </ligand>
</feature>
<feature type="binding site" evidence="6">
    <location>
        <position position="20"/>
    </location>
    <ligand>
        <name>Ca(2+)</name>
        <dbReference type="ChEBI" id="CHEBI:29108"/>
        <label>2</label>
    </ligand>
</feature>
<feature type="binding site" evidence="6">
    <location>
        <position position="45"/>
    </location>
    <ligand>
        <name>Zn(2+)</name>
        <dbReference type="ChEBI" id="CHEBI:29105"/>
        <label>1</label>
    </ligand>
</feature>
<evidence type="ECO:0000259" key="7">
    <source>
        <dbReference type="SMART" id="SM00235"/>
    </source>
</evidence>
<dbReference type="GO" id="GO:0008270">
    <property type="term" value="F:zinc ion binding"/>
    <property type="evidence" value="ECO:0007669"/>
    <property type="project" value="InterPro"/>
</dbReference>
<gene>
    <name evidence="8" type="ORF">SHERM_00745</name>
</gene>
<name>A0A9N7R0W4_STRHE</name>
<dbReference type="SUPFAM" id="SSF55486">
    <property type="entry name" value="Metalloproteases ('zincins'), catalytic domain"/>
    <property type="match status" value="1"/>
</dbReference>
<organism evidence="8 9">
    <name type="scientific">Striga hermonthica</name>
    <name type="common">Purple witchweed</name>
    <name type="synonym">Buchnera hermonthica</name>
    <dbReference type="NCBI Taxonomy" id="68872"/>
    <lineage>
        <taxon>Eukaryota</taxon>
        <taxon>Viridiplantae</taxon>
        <taxon>Streptophyta</taxon>
        <taxon>Embryophyta</taxon>
        <taxon>Tracheophyta</taxon>
        <taxon>Spermatophyta</taxon>
        <taxon>Magnoliopsida</taxon>
        <taxon>eudicotyledons</taxon>
        <taxon>Gunneridae</taxon>
        <taxon>Pentapetalae</taxon>
        <taxon>asterids</taxon>
        <taxon>lamiids</taxon>
        <taxon>Lamiales</taxon>
        <taxon>Orobanchaceae</taxon>
        <taxon>Buchnereae</taxon>
        <taxon>Striga</taxon>
    </lineage>
</organism>
<reference evidence="8" key="1">
    <citation type="submission" date="2019-12" db="EMBL/GenBank/DDBJ databases">
        <authorList>
            <person name="Scholes J."/>
        </authorList>
    </citation>
    <scope>NUCLEOTIDE SEQUENCE</scope>
</reference>
<dbReference type="PRINTS" id="PR00138">
    <property type="entry name" value="MATRIXIN"/>
</dbReference>
<keyword evidence="4 6" id="KW-0862">Zinc</keyword>
<sequence length="125" mass="13690">MWAKVSPFTFEYVEDYNSVDVQISFQYREHGDGNPFDGVGGILAHAFSPPDGRLHYDSDELWVDGVVNGAFDMQTVGLHELGHVLGLAHLNGPGSIMYPYVSSGTRAVLTEDDVDEIRSLYGGVP</sequence>
<dbReference type="GO" id="GO:0031012">
    <property type="term" value="C:extracellular matrix"/>
    <property type="evidence" value="ECO:0007669"/>
    <property type="project" value="InterPro"/>
</dbReference>
<feature type="binding site" evidence="6">
    <location>
        <position position="38"/>
    </location>
    <ligand>
        <name>Ca(2+)</name>
        <dbReference type="ChEBI" id="CHEBI:29108"/>
        <label>3</label>
    </ligand>
</feature>
<dbReference type="GO" id="GO:0030574">
    <property type="term" value="P:collagen catabolic process"/>
    <property type="evidence" value="ECO:0007669"/>
    <property type="project" value="TreeGrafter"/>
</dbReference>
<keyword evidence="2 6" id="KW-0479">Metal-binding</keyword>
<dbReference type="GO" id="GO:0030198">
    <property type="term" value="P:extracellular matrix organization"/>
    <property type="evidence" value="ECO:0007669"/>
    <property type="project" value="TreeGrafter"/>
</dbReference>
<proteinExistence type="predicted"/>
<accession>A0A9N7R0W4</accession>
<keyword evidence="9" id="KW-1185">Reference proteome</keyword>
<dbReference type="PANTHER" id="PTHR10201:SF213">
    <property type="entry name" value="METALLOENDOPROTEINASE 2-MMP-LIKE"/>
    <property type="match status" value="1"/>
</dbReference>
<comment type="cofactor">
    <cofactor evidence="6">
        <name>Zn(2+)</name>
        <dbReference type="ChEBI" id="CHEBI:29105"/>
    </cofactor>
    <text evidence="6">Binds 2 Zn(2+) ions per subunit.</text>
</comment>
<feature type="binding site" evidence="6">
    <location>
        <position position="97"/>
    </location>
    <ligand>
        <name>Zn(2+)</name>
        <dbReference type="ChEBI" id="CHEBI:29105"/>
        <label>2</label>
        <note>catalytic</note>
    </ligand>
</feature>
<keyword evidence="1" id="KW-0645">Protease</keyword>
<feature type="binding site" evidence="6">
    <location>
        <position position="32"/>
    </location>
    <ligand>
        <name>Zn(2+)</name>
        <dbReference type="ChEBI" id="CHEBI:29105"/>
        <label>1</label>
    </ligand>
</feature>
<dbReference type="InterPro" id="IPR021190">
    <property type="entry name" value="Pept_M10A"/>
</dbReference>
<dbReference type="Proteomes" id="UP001153555">
    <property type="component" value="Unassembled WGS sequence"/>
</dbReference>
<dbReference type="SMART" id="SM00235">
    <property type="entry name" value="ZnMc"/>
    <property type="match status" value="1"/>
</dbReference>
<evidence type="ECO:0000256" key="5">
    <source>
        <dbReference type="PIRSR" id="PIRSR621190-1"/>
    </source>
</evidence>
<dbReference type="CDD" id="cd04278">
    <property type="entry name" value="ZnMc_MMP"/>
    <property type="match status" value="1"/>
</dbReference>
<dbReference type="GO" id="GO:0006508">
    <property type="term" value="P:proteolysis"/>
    <property type="evidence" value="ECO:0007669"/>
    <property type="project" value="UniProtKB-KW"/>
</dbReference>
<dbReference type="EMBL" id="CACSLK010000214">
    <property type="protein sequence ID" value="CAA0805830.1"/>
    <property type="molecule type" value="Genomic_DNA"/>
</dbReference>
<evidence type="ECO:0000313" key="8">
    <source>
        <dbReference type="EMBL" id="CAA0805830.1"/>
    </source>
</evidence>
<feature type="binding site" evidence="6">
    <location>
        <position position="55"/>
    </location>
    <ligand>
        <name>Zn(2+)</name>
        <dbReference type="ChEBI" id="CHEBI:29105"/>
        <label>1</label>
    </ligand>
</feature>
<feature type="binding site" evidence="6">
    <location>
        <position position="83"/>
    </location>
    <ligand>
        <name>Zn(2+)</name>
        <dbReference type="ChEBI" id="CHEBI:29105"/>
        <label>2</label>
        <note>catalytic</note>
    </ligand>
</feature>
<dbReference type="InterPro" id="IPR024079">
    <property type="entry name" value="MetalloPept_cat_dom_sf"/>
</dbReference>
<dbReference type="OrthoDB" id="907195at2759"/>